<evidence type="ECO:0000256" key="2">
    <source>
        <dbReference type="ARBA" id="ARBA00024035"/>
    </source>
</evidence>
<dbReference type="Proteomes" id="UP000177763">
    <property type="component" value="Unassembled WGS sequence"/>
</dbReference>
<dbReference type="InterPro" id="IPR023227">
    <property type="entry name" value="SAM_OH_AdoTrfase_C_sf"/>
</dbReference>
<dbReference type="InterPro" id="IPR046469">
    <property type="entry name" value="SAM_HAT_N"/>
</dbReference>
<dbReference type="PIRSF" id="PIRSF006779">
    <property type="entry name" value="UCP006779"/>
    <property type="match status" value="1"/>
</dbReference>
<organism evidence="5 6">
    <name type="scientific">candidate division WWE3 bacterium RIFCSPLOWO2_12_FULL_36_10</name>
    <dbReference type="NCBI Taxonomy" id="1802630"/>
    <lineage>
        <taxon>Bacteria</taxon>
        <taxon>Katanobacteria</taxon>
    </lineage>
</organism>
<dbReference type="Pfam" id="PF20257">
    <property type="entry name" value="SAM_HAT_C"/>
    <property type="match status" value="1"/>
</dbReference>
<evidence type="ECO:0000313" key="6">
    <source>
        <dbReference type="Proteomes" id="UP000177763"/>
    </source>
</evidence>
<dbReference type="STRING" id="1802630.A3H26_04085"/>
<dbReference type="SUPFAM" id="SSF101852">
    <property type="entry name" value="Bacterial fluorinating enzyme, C-terminal domain"/>
    <property type="match status" value="1"/>
</dbReference>
<dbReference type="Gene3D" id="2.40.30.90">
    <property type="entry name" value="Bacterial fluorinating enzyme like"/>
    <property type="match status" value="1"/>
</dbReference>
<reference evidence="5 6" key="1">
    <citation type="journal article" date="2016" name="Nat. Commun.">
        <title>Thousands of microbial genomes shed light on interconnected biogeochemical processes in an aquifer system.</title>
        <authorList>
            <person name="Anantharaman K."/>
            <person name="Brown C.T."/>
            <person name="Hug L.A."/>
            <person name="Sharon I."/>
            <person name="Castelle C.J."/>
            <person name="Probst A.J."/>
            <person name="Thomas B.C."/>
            <person name="Singh A."/>
            <person name="Wilkins M.J."/>
            <person name="Karaoz U."/>
            <person name="Brodie E.L."/>
            <person name="Williams K.H."/>
            <person name="Hubbard S.S."/>
            <person name="Banfield J.F."/>
        </authorList>
    </citation>
    <scope>NUCLEOTIDE SEQUENCE [LARGE SCALE GENOMIC DNA]</scope>
</reference>
<comment type="similarity">
    <text evidence="2">Belongs to the SAM hydrolase / SAM-dependent halogenase family.</text>
</comment>
<dbReference type="PANTHER" id="PTHR35092">
    <property type="entry name" value="CHLORINASE MJ1651"/>
    <property type="match status" value="1"/>
</dbReference>
<dbReference type="EMBL" id="MEVN01000027">
    <property type="protein sequence ID" value="OGC56858.1"/>
    <property type="molecule type" value="Genomic_DNA"/>
</dbReference>
<evidence type="ECO:0008006" key="7">
    <source>
        <dbReference type="Google" id="ProtNLM"/>
    </source>
</evidence>
<dbReference type="InterPro" id="IPR046470">
    <property type="entry name" value="SAM_HAT_C"/>
</dbReference>
<gene>
    <name evidence="5" type="ORF">A3H26_04085</name>
</gene>
<evidence type="ECO:0000313" key="5">
    <source>
        <dbReference type="EMBL" id="OGC56858.1"/>
    </source>
</evidence>
<dbReference type="SUPFAM" id="SSF102522">
    <property type="entry name" value="Bacterial fluorinating enzyme, N-terminal domain"/>
    <property type="match status" value="1"/>
</dbReference>
<protein>
    <recommendedName>
        <fullName evidence="7">SAM-dependent chlorinase/fluorinase</fullName>
    </recommendedName>
</protein>
<proteinExistence type="inferred from homology"/>
<comment type="caution">
    <text evidence="5">The sequence shown here is derived from an EMBL/GenBank/DDBJ whole genome shotgun (WGS) entry which is preliminary data.</text>
</comment>
<name>A0A1F4VJ01_UNCKA</name>
<dbReference type="AlphaFoldDB" id="A0A1F4VJ01"/>
<feature type="domain" description="S-adenosyl-l-methionine hydroxide adenosyltransferase C-terminal" evidence="4">
    <location>
        <begin position="164"/>
        <end position="243"/>
    </location>
</feature>
<dbReference type="InterPro" id="IPR023228">
    <property type="entry name" value="SAM_OH_AdoTrfase_N_sf"/>
</dbReference>
<evidence type="ECO:0000259" key="4">
    <source>
        <dbReference type="Pfam" id="PF20257"/>
    </source>
</evidence>
<dbReference type="PANTHER" id="PTHR35092:SF1">
    <property type="entry name" value="CHLORINASE MJ1651"/>
    <property type="match status" value="1"/>
</dbReference>
<dbReference type="Pfam" id="PF01887">
    <property type="entry name" value="SAM_HAT_N"/>
    <property type="match status" value="1"/>
</dbReference>
<dbReference type="InterPro" id="IPR002747">
    <property type="entry name" value="SAM_OH_AdoTrfase"/>
</dbReference>
<evidence type="ECO:0000259" key="3">
    <source>
        <dbReference type="Pfam" id="PF01887"/>
    </source>
</evidence>
<feature type="domain" description="S-adenosyl-l-methionine hydroxide adenosyltransferase N-terminal" evidence="3">
    <location>
        <begin position="5"/>
        <end position="146"/>
    </location>
</feature>
<accession>A0A1F4VJ01</accession>
<keyword evidence="1" id="KW-0949">S-adenosyl-L-methionine</keyword>
<evidence type="ECO:0000256" key="1">
    <source>
        <dbReference type="ARBA" id="ARBA00022691"/>
    </source>
</evidence>
<dbReference type="Gene3D" id="3.40.50.10790">
    <property type="entry name" value="S-adenosyl-l-methionine hydroxide adenosyltransferase, N-terminal"/>
    <property type="match status" value="1"/>
</dbReference>
<sequence length="250" mass="27651">MKKLITITTDFGDSFAAAQLRAVTASLEFDGSLIENHDVSSFSIVEGAFQVLTLSRFCPNGTIHVGVVDPGVGSDRAGIIIQSKDNWYVGPNNGLLYQAANKDGILNLWKLKESYISDYVSNTFHGRDVFVKAAVYLAHGKRPEDFQSKRIAISDLVKNSFQDGQVLHVDHYGNVKIQWNNKLSVGRKLSLKLKEENLEAPIVKTFSDVEKGRPLALLGSNDTLELAINLGNIANKYSIQTEEILDIIER</sequence>